<dbReference type="InterPro" id="IPR050357">
    <property type="entry name" value="Arrestin_domain-protein"/>
</dbReference>
<dbReference type="Gene3D" id="2.60.40.640">
    <property type="match status" value="2"/>
</dbReference>
<dbReference type="EMBL" id="BDSP01000278">
    <property type="protein sequence ID" value="GAX28707.1"/>
    <property type="molecule type" value="Genomic_DNA"/>
</dbReference>
<comment type="caution">
    <text evidence="3">The sequence shown here is derived from an EMBL/GenBank/DDBJ whole genome shotgun (WGS) entry which is preliminary data.</text>
</comment>
<dbReference type="Pfam" id="PF02752">
    <property type="entry name" value="Arrestin_C"/>
    <property type="match status" value="1"/>
</dbReference>
<dbReference type="InterPro" id="IPR011021">
    <property type="entry name" value="Arrestin-like_N"/>
</dbReference>
<dbReference type="InterPro" id="IPR011022">
    <property type="entry name" value="Arrestin_C-like"/>
</dbReference>
<feature type="domain" description="Arrestin C-terminal-like" evidence="2">
    <location>
        <begin position="183"/>
        <end position="322"/>
    </location>
</feature>
<protein>
    <recommendedName>
        <fullName evidence="5">Arrestin C-terminal-like domain-containing protein</fullName>
    </recommendedName>
</protein>
<evidence type="ECO:0008006" key="5">
    <source>
        <dbReference type="Google" id="ProtNLM"/>
    </source>
</evidence>
<evidence type="ECO:0000259" key="2">
    <source>
        <dbReference type="Pfam" id="PF02752"/>
    </source>
</evidence>
<dbReference type="PANTHER" id="PTHR11188">
    <property type="entry name" value="ARRESTIN DOMAIN CONTAINING PROTEIN"/>
    <property type="match status" value="1"/>
</dbReference>
<proteinExistence type="predicted"/>
<sequence length="328" mass="36891">MHLQVDTPYCTAGQLIQGCVSWTPEKGSERPSRLELELLGYEQVTSNETETVTEGNLHPITRQRIEKEILVKFPYTLHSFTNNSSLQPSEEKDPESEESSYEYPFAWELPSCLPSSFHFTTTHQTFEIAYQIMARAISPRGQVLFHDTVPVHLQAAPCIPPGQSIALTPQKVNILTNVVFPRGILHWGWSTPSDVVTTESTIEITIEGENRSQVDLKDFVVRLMETLVWKSARSDKIEHKTERTVADATLEVNGRREWLSENPGAVMAPPTKVLLTIPDDNNTCESYPSGTILRVEHSLVVIAQTATDRTTNPRLSHPVYLVRKGDTK</sequence>
<evidence type="ECO:0000313" key="3">
    <source>
        <dbReference type="EMBL" id="GAX28707.1"/>
    </source>
</evidence>
<dbReference type="GO" id="GO:0005737">
    <property type="term" value="C:cytoplasm"/>
    <property type="evidence" value="ECO:0007669"/>
    <property type="project" value="TreeGrafter"/>
</dbReference>
<dbReference type="AlphaFoldDB" id="A0A1Z5KR94"/>
<keyword evidence="4" id="KW-1185">Reference proteome</keyword>
<evidence type="ECO:0000259" key="1">
    <source>
        <dbReference type="Pfam" id="PF00339"/>
    </source>
</evidence>
<evidence type="ECO:0000313" key="4">
    <source>
        <dbReference type="Proteomes" id="UP000198406"/>
    </source>
</evidence>
<accession>A0A1Z5KR94</accession>
<feature type="domain" description="Arrestin-like N-terminal" evidence="1">
    <location>
        <begin position="11"/>
        <end position="130"/>
    </location>
</feature>
<dbReference type="GO" id="GO:0015031">
    <property type="term" value="P:protein transport"/>
    <property type="evidence" value="ECO:0007669"/>
    <property type="project" value="TreeGrafter"/>
</dbReference>
<dbReference type="InterPro" id="IPR014752">
    <property type="entry name" value="Arrestin-like_C"/>
</dbReference>
<dbReference type="InParanoid" id="A0A1Z5KR94"/>
<dbReference type="PANTHER" id="PTHR11188:SF17">
    <property type="entry name" value="FI21816P1"/>
    <property type="match status" value="1"/>
</dbReference>
<name>A0A1Z5KR94_FISSO</name>
<reference evidence="3 4" key="1">
    <citation type="journal article" date="2015" name="Plant Cell">
        <title>Oil accumulation by the oleaginous diatom Fistulifera solaris as revealed by the genome and transcriptome.</title>
        <authorList>
            <person name="Tanaka T."/>
            <person name="Maeda Y."/>
            <person name="Veluchamy A."/>
            <person name="Tanaka M."/>
            <person name="Abida H."/>
            <person name="Marechal E."/>
            <person name="Bowler C."/>
            <person name="Muto M."/>
            <person name="Sunaga Y."/>
            <person name="Tanaka M."/>
            <person name="Yoshino T."/>
            <person name="Taniguchi T."/>
            <person name="Fukuda Y."/>
            <person name="Nemoto M."/>
            <person name="Matsumoto M."/>
            <person name="Wong P.S."/>
            <person name="Aburatani S."/>
            <person name="Fujibuchi W."/>
        </authorList>
    </citation>
    <scope>NUCLEOTIDE SEQUENCE [LARGE SCALE GENOMIC DNA]</scope>
    <source>
        <strain evidence="3 4">JPCC DA0580</strain>
    </source>
</reference>
<dbReference type="Pfam" id="PF00339">
    <property type="entry name" value="Arrestin_N"/>
    <property type="match status" value="1"/>
</dbReference>
<gene>
    <name evidence="3" type="ORF">FisN_33Hh015</name>
</gene>
<organism evidence="3 4">
    <name type="scientific">Fistulifera solaris</name>
    <name type="common">Oleaginous diatom</name>
    <dbReference type="NCBI Taxonomy" id="1519565"/>
    <lineage>
        <taxon>Eukaryota</taxon>
        <taxon>Sar</taxon>
        <taxon>Stramenopiles</taxon>
        <taxon>Ochrophyta</taxon>
        <taxon>Bacillariophyta</taxon>
        <taxon>Bacillariophyceae</taxon>
        <taxon>Bacillariophycidae</taxon>
        <taxon>Naviculales</taxon>
        <taxon>Naviculaceae</taxon>
        <taxon>Fistulifera</taxon>
    </lineage>
</organism>
<dbReference type="Proteomes" id="UP000198406">
    <property type="component" value="Unassembled WGS sequence"/>
</dbReference>